<feature type="compositionally biased region" description="Acidic residues" evidence="1">
    <location>
        <begin position="110"/>
        <end position="119"/>
    </location>
</feature>
<evidence type="ECO:0000313" key="2">
    <source>
        <dbReference type="EMBL" id="EMP41833.1"/>
    </source>
</evidence>
<feature type="compositionally biased region" description="Basic and acidic residues" evidence="1">
    <location>
        <begin position="177"/>
        <end position="186"/>
    </location>
</feature>
<proteinExistence type="predicted"/>
<dbReference type="STRING" id="8469.M7CAX6"/>
<dbReference type="EMBL" id="KB481965">
    <property type="protein sequence ID" value="EMP41833.1"/>
    <property type="molecule type" value="Genomic_DNA"/>
</dbReference>
<accession>M7CAX6</accession>
<gene>
    <name evidence="2" type="ORF">UY3_00868</name>
</gene>
<dbReference type="AlphaFoldDB" id="M7CAX6"/>
<organism evidence="2 3">
    <name type="scientific">Chelonia mydas</name>
    <name type="common">Green sea-turtle</name>
    <name type="synonym">Chelonia agassizi</name>
    <dbReference type="NCBI Taxonomy" id="8469"/>
    <lineage>
        <taxon>Eukaryota</taxon>
        <taxon>Metazoa</taxon>
        <taxon>Chordata</taxon>
        <taxon>Craniata</taxon>
        <taxon>Vertebrata</taxon>
        <taxon>Euteleostomi</taxon>
        <taxon>Archelosauria</taxon>
        <taxon>Testudinata</taxon>
        <taxon>Testudines</taxon>
        <taxon>Cryptodira</taxon>
        <taxon>Durocryptodira</taxon>
        <taxon>Americhelydia</taxon>
        <taxon>Chelonioidea</taxon>
        <taxon>Cheloniidae</taxon>
        <taxon>Chelonia</taxon>
    </lineage>
</organism>
<name>M7CAX6_CHEMY</name>
<reference evidence="3" key="1">
    <citation type="journal article" date="2013" name="Nat. Genet.">
        <title>The draft genomes of soft-shell turtle and green sea turtle yield insights into the development and evolution of the turtle-specific body plan.</title>
        <authorList>
            <person name="Wang Z."/>
            <person name="Pascual-Anaya J."/>
            <person name="Zadissa A."/>
            <person name="Li W."/>
            <person name="Niimura Y."/>
            <person name="Huang Z."/>
            <person name="Li C."/>
            <person name="White S."/>
            <person name="Xiong Z."/>
            <person name="Fang D."/>
            <person name="Wang B."/>
            <person name="Ming Y."/>
            <person name="Chen Y."/>
            <person name="Zheng Y."/>
            <person name="Kuraku S."/>
            <person name="Pignatelli M."/>
            <person name="Herrero J."/>
            <person name="Beal K."/>
            <person name="Nozawa M."/>
            <person name="Li Q."/>
            <person name="Wang J."/>
            <person name="Zhang H."/>
            <person name="Yu L."/>
            <person name="Shigenobu S."/>
            <person name="Wang J."/>
            <person name="Liu J."/>
            <person name="Flicek P."/>
            <person name="Searle S."/>
            <person name="Wang J."/>
            <person name="Kuratani S."/>
            <person name="Yin Y."/>
            <person name="Aken B."/>
            <person name="Zhang G."/>
            <person name="Irie N."/>
        </authorList>
    </citation>
    <scope>NUCLEOTIDE SEQUENCE [LARGE SCALE GENOMIC DNA]</scope>
</reference>
<protein>
    <submittedName>
        <fullName evidence="2">Voltage-dependent T-type calcium channel subunit alpha-1I</fullName>
    </submittedName>
</protein>
<evidence type="ECO:0000256" key="1">
    <source>
        <dbReference type="SAM" id="MobiDB-lite"/>
    </source>
</evidence>
<feature type="region of interest" description="Disordered" evidence="1">
    <location>
        <begin position="164"/>
        <end position="186"/>
    </location>
</feature>
<feature type="region of interest" description="Disordered" evidence="1">
    <location>
        <begin position="94"/>
        <end position="122"/>
    </location>
</feature>
<evidence type="ECO:0000313" key="3">
    <source>
        <dbReference type="Proteomes" id="UP000031443"/>
    </source>
</evidence>
<dbReference type="Proteomes" id="UP000031443">
    <property type="component" value="Unassembled WGS sequence"/>
</dbReference>
<sequence length="205" mass="22708">MGIVVSYRICREKGKYTDTGAHACTAAHVDTLRQTCIINQADTPDRCRFPPQEFSFCASMAECVAHPSSAWHSGRQPPHTSALCPLELTDRGVTEQAPPLEQPPPSLDLGGEEDIDSPLDPDVPYPDLAPVVFFCLKQTTSPRNWCIKMSSSAVAMCDQKELLSEGRTSEKASVGRNDTDRDGGREKREDSLFKMYFHTFLLLSQ</sequence>
<keyword evidence="3" id="KW-1185">Reference proteome</keyword>